<dbReference type="STRING" id="1048834.TC41_3256"/>
<dbReference type="GO" id="GO:0000272">
    <property type="term" value="P:polysaccharide catabolic process"/>
    <property type="evidence" value="ECO:0007669"/>
    <property type="project" value="TreeGrafter"/>
</dbReference>
<sequence length="501" mass="56139">MSNLKARMTIDPAYRLAETDPRIYGSFIEHLGRAVYGGIYDPGHPTADEDGFRLDVIDLVKELNVPIVRYPGGNFVSGYRWEDGVGPVEQRPVQLDLAWRSLEPNRVGLNEFARWAKKANSQVMMAVNLGTRGIEEAKQIVEYCNHPGGSYWSDLRRKHGVEQPHGIRVWCLGNEMDGPWQIGRKTADEYGRLAQEAAKVMKWVDPSIELVACGSSGSKIATFPDWERIVLEHAYDEVDYLSLHTYYGNRDGDLANFLASSLDMDAFIRTVVATCDFVRAKKRSNKTIYLSFDEWNVWFHSNEADKQVEPWQVGPPLLEDVYTMEDALVVGCMLITLLKHADRVRIACLAQLVNVIAPIMTENGGPSWRQTIFYPFAHASNLARGVVLYAPVESTKYDSKDFTDVPHLEAVPVWNEAAGELVLLAVNRAEEPLALDVDLRGFPNAQAEKHIVLTHPNMKAANTKERPNEVVPQKRSIGAVDAGRLAVELPALSWNVIQLSV</sequence>
<dbReference type="SMART" id="SM00813">
    <property type="entry name" value="Alpha-L-AF_C"/>
    <property type="match status" value="1"/>
</dbReference>
<dbReference type="InterPro" id="IPR017853">
    <property type="entry name" value="GH"/>
</dbReference>
<dbReference type="PATRIC" id="fig|1048834.4.peg.3089"/>
<dbReference type="HOGENOM" id="CLU_017810_1_1_9"/>
<dbReference type="Pfam" id="PF22848">
    <property type="entry name" value="ASD1_dom"/>
    <property type="match status" value="1"/>
</dbReference>
<reference evidence="10 11" key="1">
    <citation type="journal article" date="2011" name="J. Bacteriol.">
        <title>Complete Genome Sequence of Alicyclobacillus acidocaldarius Strain Tc-4-1.</title>
        <authorList>
            <person name="Chen Y."/>
            <person name="He Y."/>
            <person name="Zhang B."/>
            <person name="Yang J."/>
            <person name="Li W."/>
            <person name="Dong Z."/>
            <person name="Hu S."/>
        </authorList>
    </citation>
    <scope>NUCLEOTIDE SEQUENCE [LARGE SCALE GENOMIC DNA]</scope>
    <source>
        <strain evidence="10 11">Tc-4-1</strain>
    </source>
</reference>
<evidence type="ECO:0000256" key="2">
    <source>
        <dbReference type="ARBA" id="ARBA00004881"/>
    </source>
</evidence>
<dbReference type="Proteomes" id="UP000000292">
    <property type="component" value="Chromosome"/>
</dbReference>
<organism evidence="10 11">
    <name type="scientific">Alicyclobacillus acidocaldarius (strain Tc-4-1)</name>
    <name type="common">Bacillus acidocaldarius</name>
    <dbReference type="NCBI Taxonomy" id="1048834"/>
    <lineage>
        <taxon>Bacteria</taxon>
        <taxon>Bacillati</taxon>
        <taxon>Bacillota</taxon>
        <taxon>Bacilli</taxon>
        <taxon>Bacillales</taxon>
        <taxon>Alicyclobacillaceae</taxon>
        <taxon>Alicyclobacillus</taxon>
    </lineage>
</organism>
<evidence type="ECO:0000256" key="1">
    <source>
        <dbReference type="ARBA" id="ARBA00001462"/>
    </source>
</evidence>
<dbReference type="Gene3D" id="2.60.40.1180">
    <property type="entry name" value="Golgi alpha-mannosidase II"/>
    <property type="match status" value="1"/>
</dbReference>
<evidence type="ECO:0000259" key="9">
    <source>
        <dbReference type="SMART" id="SM00813"/>
    </source>
</evidence>
<dbReference type="InterPro" id="IPR055235">
    <property type="entry name" value="ASD1_cat"/>
</dbReference>
<dbReference type="PANTHER" id="PTHR43576:SF3">
    <property type="entry name" value="ALPHA-L-ARABINOFURANOSIDASE C"/>
    <property type="match status" value="1"/>
</dbReference>
<comment type="pathway">
    <text evidence="2">Glycan metabolism.</text>
</comment>
<comment type="subunit">
    <text evidence="4">Homohexamer; trimer of dimers.</text>
</comment>
<proteinExistence type="inferred from homology"/>
<dbReference type="SUPFAM" id="SSF51011">
    <property type="entry name" value="Glycosyl hydrolase domain"/>
    <property type="match status" value="1"/>
</dbReference>
<evidence type="ECO:0000256" key="8">
    <source>
        <dbReference type="ARBA" id="ARBA00023295"/>
    </source>
</evidence>
<evidence type="ECO:0000313" key="11">
    <source>
        <dbReference type="Proteomes" id="UP000000292"/>
    </source>
</evidence>
<gene>
    <name evidence="10" type="primary">abfA</name>
    <name evidence="10" type="ordered locus">TC41_3256</name>
</gene>
<dbReference type="SUPFAM" id="SSF51445">
    <property type="entry name" value="(Trans)glycosidases"/>
    <property type="match status" value="1"/>
</dbReference>
<evidence type="ECO:0000256" key="4">
    <source>
        <dbReference type="ARBA" id="ARBA00011165"/>
    </source>
</evidence>
<dbReference type="KEGG" id="aad:TC41_3256"/>
<evidence type="ECO:0000256" key="6">
    <source>
        <dbReference type="ARBA" id="ARBA00022801"/>
    </source>
</evidence>
<dbReference type="EC" id="3.2.1.55" evidence="5"/>
<dbReference type="OrthoDB" id="9758333at2"/>
<evidence type="ECO:0000256" key="5">
    <source>
        <dbReference type="ARBA" id="ARBA00012670"/>
    </source>
</evidence>
<dbReference type="InterPro" id="IPR010720">
    <property type="entry name" value="Alpha-L-AF_C"/>
</dbReference>
<keyword evidence="7" id="KW-0119">Carbohydrate metabolism</keyword>
<feature type="domain" description="Alpha-L-arabinofuranosidase C-terminal" evidence="9">
    <location>
        <begin position="293"/>
        <end position="493"/>
    </location>
</feature>
<name>F8IE97_ALIAT</name>
<accession>F8IE97</accession>
<keyword evidence="8" id="KW-0326">Glycosidase</keyword>
<evidence type="ECO:0000256" key="3">
    <source>
        <dbReference type="ARBA" id="ARBA00007186"/>
    </source>
</evidence>
<dbReference type="eggNOG" id="COG3534">
    <property type="taxonomic scope" value="Bacteria"/>
</dbReference>
<dbReference type="GO" id="GO:0046556">
    <property type="term" value="F:alpha-L-arabinofuranosidase activity"/>
    <property type="evidence" value="ECO:0007669"/>
    <property type="project" value="UniProtKB-EC"/>
</dbReference>
<reference evidence="11" key="2">
    <citation type="submission" date="2011-06" db="EMBL/GenBank/DDBJ databases">
        <title>The complete genome sequence of Alicyclobacillus acidocaldarius sp. Tc-4-1.</title>
        <authorList>
            <person name="Chen Y."/>
            <person name="He Y."/>
            <person name="Dong Z."/>
            <person name="Hu S."/>
        </authorList>
    </citation>
    <scope>NUCLEOTIDE SEQUENCE [LARGE SCALE GENOMIC DNA]</scope>
    <source>
        <strain evidence="11">Tc-4-1</strain>
    </source>
</reference>
<protein>
    <recommendedName>
        <fullName evidence="5">non-reducing end alpha-L-arabinofuranosidase</fullName>
        <ecNumber evidence="5">3.2.1.55</ecNumber>
    </recommendedName>
</protein>
<dbReference type="GO" id="GO:0046373">
    <property type="term" value="P:L-arabinose metabolic process"/>
    <property type="evidence" value="ECO:0007669"/>
    <property type="project" value="InterPro"/>
</dbReference>
<dbReference type="RefSeq" id="WP_014465931.1">
    <property type="nucleotide sequence ID" value="NC_017167.1"/>
</dbReference>
<dbReference type="Pfam" id="PF06964">
    <property type="entry name" value="Alpha-L-AF_C"/>
    <property type="match status" value="1"/>
</dbReference>
<comment type="catalytic activity">
    <reaction evidence="1">
        <text>Hydrolysis of terminal non-reducing alpha-L-arabinofuranoside residues in alpha-L-arabinosides.</text>
        <dbReference type="EC" id="3.2.1.55"/>
    </reaction>
</comment>
<comment type="similarity">
    <text evidence="3">Belongs to the glycosyl hydrolase 51 family.</text>
</comment>
<evidence type="ECO:0000313" key="10">
    <source>
        <dbReference type="EMBL" id="AEJ45135.1"/>
    </source>
</evidence>
<evidence type="ECO:0000256" key="7">
    <source>
        <dbReference type="ARBA" id="ARBA00023277"/>
    </source>
</evidence>
<dbReference type="AlphaFoldDB" id="F8IE97"/>
<dbReference type="Gene3D" id="3.20.20.80">
    <property type="entry name" value="Glycosidases"/>
    <property type="match status" value="1"/>
</dbReference>
<keyword evidence="6" id="KW-0378">Hydrolase</keyword>
<dbReference type="InterPro" id="IPR013780">
    <property type="entry name" value="Glyco_hydro_b"/>
</dbReference>
<dbReference type="PANTHER" id="PTHR43576">
    <property type="entry name" value="ALPHA-L-ARABINOFURANOSIDASE C-RELATED"/>
    <property type="match status" value="1"/>
</dbReference>
<dbReference type="EMBL" id="CP002902">
    <property type="protein sequence ID" value="AEJ45135.1"/>
    <property type="molecule type" value="Genomic_DNA"/>
</dbReference>